<dbReference type="OrthoDB" id="6780714at2759"/>
<dbReference type="GO" id="GO:0046983">
    <property type="term" value="F:protein dimerization activity"/>
    <property type="evidence" value="ECO:0007669"/>
    <property type="project" value="InterPro"/>
</dbReference>
<accession>A0A9P0DDC2</accession>
<dbReference type="PANTHER" id="PTHR37162:SF1">
    <property type="entry name" value="BED-TYPE DOMAIN-CONTAINING PROTEIN"/>
    <property type="match status" value="1"/>
</dbReference>
<name>A0A9P0DDC2_9CUCU</name>
<dbReference type="AlphaFoldDB" id="A0A9P0DDC2"/>
<dbReference type="Pfam" id="PF05699">
    <property type="entry name" value="Dimer_Tnp_hAT"/>
    <property type="match status" value="1"/>
</dbReference>
<dbReference type="InterPro" id="IPR008906">
    <property type="entry name" value="HATC_C_dom"/>
</dbReference>
<gene>
    <name evidence="2" type="ORF">PSYICH_LOCUS14517</name>
</gene>
<keyword evidence="3" id="KW-1185">Reference proteome</keyword>
<reference evidence="2" key="1">
    <citation type="submission" date="2022-01" db="EMBL/GenBank/DDBJ databases">
        <authorList>
            <person name="King R."/>
        </authorList>
    </citation>
    <scope>NUCLEOTIDE SEQUENCE</scope>
</reference>
<evidence type="ECO:0000313" key="2">
    <source>
        <dbReference type="EMBL" id="CAH1114820.1"/>
    </source>
</evidence>
<dbReference type="SUPFAM" id="SSF53098">
    <property type="entry name" value="Ribonuclease H-like"/>
    <property type="match status" value="1"/>
</dbReference>
<dbReference type="PANTHER" id="PTHR37162">
    <property type="entry name" value="HAT FAMILY DIMERISATION DOMAINCONTAINING PROTEIN-RELATED"/>
    <property type="match status" value="1"/>
</dbReference>
<dbReference type="EMBL" id="OV651820">
    <property type="protein sequence ID" value="CAH1114820.1"/>
    <property type="molecule type" value="Genomic_DNA"/>
</dbReference>
<protein>
    <recommendedName>
        <fullName evidence="1">HAT C-terminal dimerisation domain-containing protein</fullName>
    </recommendedName>
</protein>
<feature type="domain" description="HAT C-terminal dimerisation" evidence="1">
    <location>
        <begin position="365"/>
        <end position="421"/>
    </location>
</feature>
<evidence type="ECO:0000259" key="1">
    <source>
        <dbReference type="Pfam" id="PF05699"/>
    </source>
</evidence>
<organism evidence="2 3">
    <name type="scientific">Psylliodes chrysocephalus</name>
    <dbReference type="NCBI Taxonomy" id="3402493"/>
    <lineage>
        <taxon>Eukaryota</taxon>
        <taxon>Metazoa</taxon>
        <taxon>Ecdysozoa</taxon>
        <taxon>Arthropoda</taxon>
        <taxon>Hexapoda</taxon>
        <taxon>Insecta</taxon>
        <taxon>Pterygota</taxon>
        <taxon>Neoptera</taxon>
        <taxon>Endopterygota</taxon>
        <taxon>Coleoptera</taxon>
        <taxon>Polyphaga</taxon>
        <taxon>Cucujiformia</taxon>
        <taxon>Chrysomeloidea</taxon>
        <taxon>Chrysomelidae</taxon>
        <taxon>Galerucinae</taxon>
        <taxon>Alticini</taxon>
        <taxon>Psylliodes</taxon>
    </lineage>
</organism>
<proteinExistence type="predicted"/>
<dbReference type="InterPro" id="IPR012337">
    <property type="entry name" value="RNaseH-like_sf"/>
</dbReference>
<sequence>MEIKKNNETMSMEIKKNSMEMKKNNETMSMEIKKNSKLALLSSCLRDLISSTRSSNLKVENSDAHASTSKSGFAVEVVSTNTDSEEGGNDSKDNTLKKKRKLNYNQKFRQDWLSEFKWLNNSSSKSKLGQSFCKVCNKTLTNNYSHLKRHELNKYHEKKMKAAKISISIPETLLNHREPDNLKTQKECELKMLAFIAEHNLPLKLMDHLPAFVKNLCQGSKIIKNVQCGRTKANLITKYAFANERIAQISEKMRKSFYSLIIDETTDLGTVKSLVIVVRFVDNYKAKDHFLALTELESANAESITEPKIAYSGDIPSLTKLLNCFPVLKDKVNIEELNLEWRSIPDLKEMKTHLDDIETFWSLLLCQKDDNNDFQFPNLIIVTTYVFSLPHSSASAERMFSQLFLMKTKPRNRRNITYSMVVSSLRKSDVNIVSVL</sequence>
<dbReference type="Proteomes" id="UP001153636">
    <property type="component" value="Chromosome 8"/>
</dbReference>
<evidence type="ECO:0000313" key="3">
    <source>
        <dbReference type="Proteomes" id="UP001153636"/>
    </source>
</evidence>